<dbReference type="Proteomes" id="UP000464289">
    <property type="component" value="Segment"/>
</dbReference>
<dbReference type="Pfam" id="PF21817">
    <property type="entry name" value="CapR"/>
    <property type="match status" value="2"/>
</dbReference>
<protein>
    <recommendedName>
        <fullName evidence="1">CapR homology domain-containing protein</fullName>
    </recommendedName>
</protein>
<accession>A0A6B9WNF6</accession>
<sequence length="394" mass="44946">MAAPKSWEQYKEECQPIAESKQIQILGWTGEWKGVNTKLDLLCHCGYKWDTTSINSFKRGSGCPMCAGQIKDLKTYLTECKPIAEAKGITIIGIVEPFKGARTKMMLRCRYGHEWNTCSFDSFKHGSGCLICRYENTRRSQTIPDDQHIADFFSTGKFKEGTIFTNTGERKGCDPVWMVQCPVCSHDEYVKAGLCDGKFYMTRSNLKYGHLPCRCSASYRYTAEQITYKVRKKIEKKGYVWIGWITKPSSIGKFKYVCKSHGEQKGTANNLLNIGQGCPQCANKNQQQAYINYIYDEQDIICALKFGIANNSNRRIKEQNSRNVFTMKQGQVWHFPTVKQCKDAEKRCKRVLHTEAVSKYAMPDGYTETAELSCMASIQNIYKLYGGTLQEETC</sequence>
<feature type="domain" description="CapR homology" evidence="1">
    <location>
        <begin position="18"/>
        <end position="67"/>
    </location>
</feature>
<proteinExistence type="predicted"/>
<keyword evidence="3" id="KW-1185">Reference proteome</keyword>
<reference evidence="3" key="1">
    <citation type="submission" date="2019-12" db="EMBL/GenBank/DDBJ databases">
        <authorList>
            <person name="Olsen N.S."/>
            <person name="Junco L.M.F."/>
            <person name="Kot W."/>
            <person name="Hansen L.H."/>
        </authorList>
    </citation>
    <scope>NUCLEOTIDE SEQUENCE [LARGE SCALE GENOMIC DNA]</scope>
</reference>
<dbReference type="InterPro" id="IPR048793">
    <property type="entry name" value="CapR_dom"/>
</dbReference>
<gene>
    <name evidence="2" type="ORF">nepoznato_162</name>
</gene>
<name>A0A6B9WNF6_9CAUD</name>
<evidence type="ECO:0000313" key="2">
    <source>
        <dbReference type="EMBL" id="QHR65611.1"/>
    </source>
</evidence>
<evidence type="ECO:0000259" key="1">
    <source>
        <dbReference type="Pfam" id="PF21817"/>
    </source>
</evidence>
<evidence type="ECO:0000313" key="3">
    <source>
        <dbReference type="Proteomes" id="UP000464289"/>
    </source>
</evidence>
<organism evidence="2 3">
    <name type="scientific">Escherichia phage nepoznato</name>
    <dbReference type="NCBI Taxonomy" id="2696431"/>
    <lineage>
        <taxon>Viruses</taxon>
        <taxon>Duplodnaviria</taxon>
        <taxon>Heunggongvirae</taxon>
        <taxon>Uroviricota</taxon>
        <taxon>Caudoviricetes</taxon>
        <taxon>Stephanstirmvirinae</taxon>
        <taxon>Phapecoctavirus</taxon>
        <taxon>Phapecoctavirus nepoznato</taxon>
    </lineage>
</organism>
<feature type="domain" description="CapR homology" evidence="1">
    <location>
        <begin position="155"/>
        <end position="216"/>
    </location>
</feature>
<dbReference type="EMBL" id="MN850571">
    <property type="protein sequence ID" value="QHR65611.1"/>
    <property type="molecule type" value="Genomic_DNA"/>
</dbReference>